<feature type="compositionally biased region" description="Acidic residues" evidence="1">
    <location>
        <begin position="40"/>
        <end position="63"/>
    </location>
</feature>
<sequence length="309" mass="33645">MFAAAYPKIHPNAKATPAKLKGSVKVVATPGPARLNVPSSDEDEESGSNEGTQEEDELDESSESDGNLSDTAFAFMLAKISGDVAAPMQSPDNLFENDHAVTVVPRSTPMINEISDETTSIPISKTKKAEDRSKKPEPKKLSKRLEAHNAEQPQIIAVAPVPTTRVWSVAATPVRGSGGEYIMTVQPPTLRSIIKLSFPLVLEYVVFKNVYPKYDHPADFMKNILMKAASIVSKQSASDPVKNTEAREIFDRFKMDPSFVKCFADLVKLPGTHFSANSASASKTVAHTIAAAHYGLYNSYRIRATQNVH</sequence>
<accession>A0AAW0BGJ3</accession>
<organism evidence="2 3">
    <name type="scientific">Paramarasmius palmivorus</name>
    <dbReference type="NCBI Taxonomy" id="297713"/>
    <lineage>
        <taxon>Eukaryota</taxon>
        <taxon>Fungi</taxon>
        <taxon>Dikarya</taxon>
        <taxon>Basidiomycota</taxon>
        <taxon>Agaricomycotina</taxon>
        <taxon>Agaricomycetes</taxon>
        <taxon>Agaricomycetidae</taxon>
        <taxon>Agaricales</taxon>
        <taxon>Marasmiineae</taxon>
        <taxon>Marasmiaceae</taxon>
        <taxon>Paramarasmius</taxon>
    </lineage>
</organism>
<evidence type="ECO:0000256" key="1">
    <source>
        <dbReference type="SAM" id="MobiDB-lite"/>
    </source>
</evidence>
<feature type="compositionally biased region" description="Basic and acidic residues" evidence="1">
    <location>
        <begin position="127"/>
        <end position="147"/>
    </location>
</feature>
<evidence type="ECO:0000313" key="3">
    <source>
        <dbReference type="Proteomes" id="UP001383192"/>
    </source>
</evidence>
<comment type="caution">
    <text evidence="2">The sequence shown here is derived from an EMBL/GenBank/DDBJ whole genome shotgun (WGS) entry which is preliminary data.</text>
</comment>
<dbReference type="AlphaFoldDB" id="A0AAW0BGJ3"/>
<evidence type="ECO:0000313" key="2">
    <source>
        <dbReference type="EMBL" id="KAK7025506.1"/>
    </source>
</evidence>
<keyword evidence="3" id="KW-1185">Reference proteome</keyword>
<dbReference type="Proteomes" id="UP001383192">
    <property type="component" value="Unassembled WGS sequence"/>
</dbReference>
<dbReference type="EMBL" id="JAYKXP010000113">
    <property type="protein sequence ID" value="KAK7025506.1"/>
    <property type="molecule type" value="Genomic_DNA"/>
</dbReference>
<name>A0AAW0BGJ3_9AGAR</name>
<feature type="region of interest" description="Disordered" evidence="1">
    <location>
        <begin position="112"/>
        <end position="147"/>
    </location>
</feature>
<protein>
    <submittedName>
        <fullName evidence="2">Uncharacterized protein</fullName>
    </submittedName>
</protein>
<gene>
    <name evidence="2" type="ORF">VNI00_015940</name>
</gene>
<proteinExistence type="predicted"/>
<reference evidence="2 3" key="1">
    <citation type="submission" date="2024-01" db="EMBL/GenBank/DDBJ databases">
        <title>A draft genome for a cacao thread blight-causing isolate of Paramarasmius palmivorus.</title>
        <authorList>
            <person name="Baruah I.K."/>
            <person name="Bukari Y."/>
            <person name="Amoako-Attah I."/>
            <person name="Meinhardt L.W."/>
            <person name="Bailey B.A."/>
            <person name="Cohen S.P."/>
        </authorList>
    </citation>
    <scope>NUCLEOTIDE SEQUENCE [LARGE SCALE GENOMIC DNA]</scope>
    <source>
        <strain evidence="2 3">GH-12</strain>
    </source>
</reference>
<feature type="region of interest" description="Disordered" evidence="1">
    <location>
        <begin position="1"/>
        <end position="67"/>
    </location>
</feature>